<sequence length="377" mass="41518">MGYDDAAMVLDAQRRRLAEIEAAVDAALAGEAIDLSPHVETSSYEEVVEATRTLRAERDWEGHLPLPGRGRLPWAREDLAVAGLAGAVGFAAAWFDAPIDGFVRERMKKLGDTDLIKRWEREAKLPIDFMGKGFGGPNHRVRSSGHDILRPVSALRQIKSGCFEGRRWSGDAPLRESIPVTGGVESTAEALILWCKHLASDVFSDRSLPIPGWTFLNELPWEDAQKFARYVYMGRRDGAPGLTMRTLALQPLPVLAVETIVRVHAHSRALHERGTPALEPEERALRDEMLLAGHALTAAGSLGRTLATAYTTSGPLALRHINLPCLLRTGTLAHSVLVQRHDRLPEWSELIARIEEPWSLDLAGEIDRAAAIELRAT</sequence>
<comment type="caution">
    <text evidence="1">The sequence shown here is derived from an EMBL/GenBank/DDBJ whole genome shotgun (WGS) entry which is preliminary data.</text>
</comment>
<organism evidence="1 2">
    <name type="scientific">Actinomycetospora termitidis</name>
    <dbReference type="NCBI Taxonomy" id="3053470"/>
    <lineage>
        <taxon>Bacteria</taxon>
        <taxon>Bacillati</taxon>
        <taxon>Actinomycetota</taxon>
        <taxon>Actinomycetes</taxon>
        <taxon>Pseudonocardiales</taxon>
        <taxon>Pseudonocardiaceae</taxon>
        <taxon>Actinomycetospora</taxon>
    </lineage>
</organism>
<keyword evidence="2" id="KW-1185">Reference proteome</keyword>
<proteinExistence type="predicted"/>
<accession>A0ABT7MIJ6</accession>
<name>A0ABT7MIJ6_9PSEU</name>
<evidence type="ECO:0000313" key="2">
    <source>
        <dbReference type="Proteomes" id="UP001231924"/>
    </source>
</evidence>
<reference evidence="1 2" key="1">
    <citation type="submission" date="2023-06" db="EMBL/GenBank/DDBJ databases">
        <title>Actinomycetospora Odt1-22.</title>
        <authorList>
            <person name="Supong K."/>
        </authorList>
    </citation>
    <scope>NUCLEOTIDE SEQUENCE [LARGE SCALE GENOMIC DNA]</scope>
    <source>
        <strain evidence="1 2">Odt1-22</strain>
    </source>
</reference>
<protein>
    <submittedName>
        <fullName evidence="1">Uncharacterized protein</fullName>
    </submittedName>
</protein>
<dbReference type="Proteomes" id="UP001231924">
    <property type="component" value="Unassembled WGS sequence"/>
</dbReference>
<evidence type="ECO:0000313" key="1">
    <source>
        <dbReference type="EMBL" id="MDL5160019.1"/>
    </source>
</evidence>
<dbReference type="EMBL" id="JASVWF010000009">
    <property type="protein sequence ID" value="MDL5160019.1"/>
    <property type="molecule type" value="Genomic_DNA"/>
</dbReference>
<dbReference type="RefSeq" id="WP_286056626.1">
    <property type="nucleotide sequence ID" value="NZ_JASVWF010000009.1"/>
</dbReference>
<gene>
    <name evidence="1" type="ORF">QRT03_28900</name>
</gene>